<dbReference type="EMBL" id="JACOFW010000008">
    <property type="protein sequence ID" value="MBC3807606.1"/>
    <property type="molecule type" value="Genomic_DNA"/>
</dbReference>
<dbReference type="RefSeq" id="WP_186922681.1">
    <property type="nucleotide sequence ID" value="NZ_JACOFW010000008.1"/>
</dbReference>
<accession>A0ABR6X412</accession>
<dbReference type="Gene3D" id="3.30.530.20">
    <property type="match status" value="1"/>
</dbReference>
<evidence type="ECO:0000256" key="1">
    <source>
        <dbReference type="ARBA" id="ARBA00006817"/>
    </source>
</evidence>
<keyword evidence="4" id="KW-1185">Reference proteome</keyword>
<feature type="domain" description="Activator of Hsp90 ATPase homologue 1/2-like C-terminal" evidence="2">
    <location>
        <begin position="16"/>
        <end position="139"/>
    </location>
</feature>
<dbReference type="InterPro" id="IPR013538">
    <property type="entry name" value="ASHA1/2-like_C"/>
</dbReference>
<name>A0ABR6X412_9BURK</name>
<organism evidence="3 4">
    <name type="scientific">Undibacterium seohonense</name>
    <dbReference type="NCBI Taxonomy" id="1344950"/>
    <lineage>
        <taxon>Bacteria</taxon>
        <taxon>Pseudomonadati</taxon>
        <taxon>Pseudomonadota</taxon>
        <taxon>Betaproteobacteria</taxon>
        <taxon>Burkholderiales</taxon>
        <taxon>Oxalobacteraceae</taxon>
        <taxon>Undibacterium</taxon>
    </lineage>
</organism>
<sequence>MLQATVIVKVSREFTTSAEAVFDAWLDPQKAGNFLFATPTGVMKTVEIDARIGGRFCIIETRDGVDVEHVGEYLEIDRPQHLRFSFGGNPFPATYVTLNISRSESGCVLQLVHEGVWTDYEASVVQGWTDILENLAQLV</sequence>
<evidence type="ECO:0000259" key="2">
    <source>
        <dbReference type="Pfam" id="PF08327"/>
    </source>
</evidence>
<dbReference type="SUPFAM" id="SSF55961">
    <property type="entry name" value="Bet v1-like"/>
    <property type="match status" value="1"/>
</dbReference>
<comment type="similarity">
    <text evidence="1">Belongs to the AHA1 family.</text>
</comment>
<gene>
    <name evidence="3" type="ORF">H8K52_09655</name>
</gene>
<evidence type="ECO:0000313" key="4">
    <source>
        <dbReference type="Proteomes" id="UP000648257"/>
    </source>
</evidence>
<dbReference type="CDD" id="cd07814">
    <property type="entry name" value="SRPBCC_CalC_Aha1-like"/>
    <property type="match status" value="1"/>
</dbReference>
<dbReference type="Pfam" id="PF08327">
    <property type="entry name" value="AHSA1"/>
    <property type="match status" value="1"/>
</dbReference>
<proteinExistence type="inferred from homology"/>
<protein>
    <submittedName>
        <fullName evidence="3">SRPBCC domain-containing protein</fullName>
    </submittedName>
</protein>
<comment type="caution">
    <text evidence="3">The sequence shown here is derived from an EMBL/GenBank/DDBJ whole genome shotgun (WGS) entry which is preliminary data.</text>
</comment>
<dbReference type="InterPro" id="IPR023393">
    <property type="entry name" value="START-like_dom_sf"/>
</dbReference>
<evidence type="ECO:0000313" key="3">
    <source>
        <dbReference type="EMBL" id="MBC3807606.1"/>
    </source>
</evidence>
<dbReference type="Proteomes" id="UP000648257">
    <property type="component" value="Unassembled WGS sequence"/>
</dbReference>
<reference evidence="3 4" key="1">
    <citation type="submission" date="2020-08" db="EMBL/GenBank/DDBJ databases">
        <title>Novel species isolated from subtropical streams in China.</title>
        <authorList>
            <person name="Lu H."/>
        </authorList>
    </citation>
    <scope>NUCLEOTIDE SEQUENCE [LARGE SCALE GENOMIC DNA]</scope>
    <source>
        <strain evidence="3 4">KACC 16656</strain>
    </source>
</reference>